<name>A0ABT7JHM2_9DEIO</name>
<dbReference type="Proteomes" id="UP001302059">
    <property type="component" value="Unassembled WGS sequence"/>
</dbReference>
<protein>
    <submittedName>
        <fullName evidence="1">DUF3006 domain-containing protein</fullName>
    </submittedName>
</protein>
<gene>
    <name evidence="1" type="ORF">QOL99_03320</name>
</gene>
<comment type="caution">
    <text evidence="1">The sequence shown here is derived from an EMBL/GenBank/DDBJ whole genome shotgun (WGS) entry which is preliminary data.</text>
</comment>
<keyword evidence="2" id="KW-1185">Reference proteome</keyword>
<evidence type="ECO:0000313" key="2">
    <source>
        <dbReference type="Proteomes" id="UP001302059"/>
    </source>
</evidence>
<organism evidence="1 2">
    <name type="scientific">Deinococcus rhizophilus</name>
    <dbReference type="NCBI Taxonomy" id="3049544"/>
    <lineage>
        <taxon>Bacteria</taxon>
        <taxon>Thermotogati</taxon>
        <taxon>Deinococcota</taxon>
        <taxon>Deinococci</taxon>
        <taxon>Deinococcales</taxon>
        <taxon>Deinococcaceae</taxon>
        <taxon>Deinococcus</taxon>
    </lineage>
</organism>
<evidence type="ECO:0000313" key="1">
    <source>
        <dbReference type="EMBL" id="MDL2343174.1"/>
    </source>
</evidence>
<dbReference type="Pfam" id="PF11213">
    <property type="entry name" value="DUF3006"/>
    <property type="match status" value="1"/>
</dbReference>
<accession>A0ABT7JHM2</accession>
<dbReference type="InterPro" id="IPR021377">
    <property type="entry name" value="DUF3006"/>
</dbReference>
<dbReference type="RefSeq" id="WP_285521299.1">
    <property type="nucleotide sequence ID" value="NZ_JASNGB010000013.1"/>
</dbReference>
<dbReference type="EMBL" id="JASNGB010000013">
    <property type="protein sequence ID" value="MDL2343174.1"/>
    <property type="molecule type" value="Genomic_DNA"/>
</dbReference>
<sequence>MNDGPERWTVDAIEDSPQGRLARVEREGGLTFDVPLHALPAGVREGDLLAVVEGPDGVTLHLLPDETAARRRAAQRRLEALNTGDGEEEISL</sequence>
<proteinExistence type="predicted"/>
<reference evidence="1 2" key="1">
    <citation type="submission" date="2023-05" db="EMBL/GenBank/DDBJ databases">
        <authorList>
            <person name="Gao F."/>
        </authorList>
    </citation>
    <scope>NUCLEOTIDE SEQUENCE [LARGE SCALE GENOMIC DNA]</scope>
    <source>
        <strain evidence="1 2">MIMF12</strain>
    </source>
</reference>